<dbReference type="InterPro" id="IPR036987">
    <property type="entry name" value="SRA-YDG_sf"/>
</dbReference>
<feature type="domain" description="YDG" evidence="4">
    <location>
        <begin position="153"/>
        <end position="307"/>
    </location>
</feature>
<evidence type="ECO:0000259" key="4">
    <source>
        <dbReference type="PROSITE" id="PS51015"/>
    </source>
</evidence>
<dbReference type="GO" id="GO:0005634">
    <property type="term" value="C:nucleus"/>
    <property type="evidence" value="ECO:0007669"/>
    <property type="project" value="UniProtKB-SubCell"/>
</dbReference>
<organism evidence="5 6">
    <name type="scientific">Kwoniella dendrophila CBS 6074</name>
    <dbReference type="NCBI Taxonomy" id="1295534"/>
    <lineage>
        <taxon>Eukaryota</taxon>
        <taxon>Fungi</taxon>
        <taxon>Dikarya</taxon>
        <taxon>Basidiomycota</taxon>
        <taxon>Agaricomycotina</taxon>
        <taxon>Tremellomycetes</taxon>
        <taxon>Tremellales</taxon>
        <taxon>Cryptococcaceae</taxon>
        <taxon>Kwoniella</taxon>
    </lineage>
</organism>
<feature type="region of interest" description="Disordered" evidence="3">
    <location>
        <begin position="314"/>
        <end position="422"/>
    </location>
</feature>
<dbReference type="Proteomes" id="UP001355207">
    <property type="component" value="Chromosome 10"/>
</dbReference>
<evidence type="ECO:0000256" key="1">
    <source>
        <dbReference type="ARBA" id="ARBA00023242"/>
    </source>
</evidence>
<feature type="compositionally biased region" description="Basic residues" evidence="3">
    <location>
        <begin position="462"/>
        <end position="471"/>
    </location>
</feature>
<feature type="compositionally biased region" description="Acidic residues" evidence="3">
    <location>
        <begin position="122"/>
        <end position="131"/>
    </location>
</feature>
<dbReference type="GO" id="GO:0044027">
    <property type="term" value="P:negative regulation of gene expression via chromosomal CpG island methylation"/>
    <property type="evidence" value="ECO:0007669"/>
    <property type="project" value="TreeGrafter"/>
</dbReference>
<feature type="compositionally biased region" description="Acidic residues" evidence="3">
    <location>
        <begin position="320"/>
        <end position="329"/>
    </location>
</feature>
<dbReference type="RefSeq" id="XP_066079028.1">
    <property type="nucleotide sequence ID" value="XM_066222931.1"/>
</dbReference>
<dbReference type="Gene3D" id="2.30.280.10">
    <property type="entry name" value="SRA-YDG"/>
    <property type="match status" value="1"/>
</dbReference>
<dbReference type="GO" id="GO:0061630">
    <property type="term" value="F:ubiquitin protein ligase activity"/>
    <property type="evidence" value="ECO:0007669"/>
    <property type="project" value="TreeGrafter"/>
</dbReference>
<reference evidence="5 6" key="1">
    <citation type="submission" date="2024-01" db="EMBL/GenBank/DDBJ databases">
        <title>Comparative genomics of Cryptococcus and Kwoniella reveals pathogenesis evolution and contrasting modes of karyotype evolution via chromosome fusion or intercentromeric recombination.</title>
        <authorList>
            <person name="Coelho M.A."/>
            <person name="David-Palma M."/>
            <person name="Shea T."/>
            <person name="Bowers K."/>
            <person name="McGinley-Smith S."/>
            <person name="Mohammad A.W."/>
            <person name="Gnirke A."/>
            <person name="Yurkov A.M."/>
            <person name="Nowrousian M."/>
            <person name="Sun S."/>
            <person name="Cuomo C.A."/>
            <person name="Heitman J."/>
        </authorList>
    </citation>
    <scope>NUCLEOTIDE SEQUENCE [LARGE SCALE GENOMIC DNA]</scope>
    <source>
        <strain evidence="5 6">CBS 6074</strain>
    </source>
</reference>
<dbReference type="PROSITE" id="PS51015">
    <property type="entry name" value="YDG"/>
    <property type="match status" value="1"/>
</dbReference>
<evidence type="ECO:0000256" key="2">
    <source>
        <dbReference type="PROSITE-ProRule" id="PRU00358"/>
    </source>
</evidence>
<dbReference type="PANTHER" id="PTHR14140:SF27">
    <property type="entry name" value="OS04G0289800 PROTEIN"/>
    <property type="match status" value="1"/>
</dbReference>
<keyword evidence="1 2" id="KW-0539">Nucleus</keyword>
<feature type="compositionally biased region" description="Basic and acidic residues" evidence="3">
    <location>
        <begin position="368"/>
        <end position="385"/>
    </location>
</feature>
<name>A0AAX4K3E3_9TREE</name>
<dbReference type="InterPro" id="IPR045134">
    <property type="entry name" value="UHRF1/2-like"/>
</dbReference>
<comment type="subcellular location">
    <subcellularLocation>
        <location evidence="2">Nucleus</location>
    </subcellularLocation>
</comment>
<evidence type="ECO:0000313" key="5">
    <source>
        <dbReference type="EMBL" id="WWC92266.1"/>
    </source>
</evidence>
<dbReference type="GeneID" id="91097889"/>
<dbReference type="EMBL" id="CP144107">
    <property type="protein sequence ID" value="WWC92266.1"/>
    <property type="molecule type" value="Genomic_DNA"/>
</dbReference>
<feature type="region of interest" description="Disordered" evidence="3">
    <location>
        <begin position="439"/>
        <end position="471"/>
    </location>
</feature>
<dbReference type="InterPro" id="IPR015947">
    <property type="entry name" value="PUA-like_sf"/>
</dbReference>
<keyword evidence="6" id="KW-1185">Reference proteome</keyword>
<dbReference type="PANTHER" id="PTHR14140">
    <property type="entry name" value="E3 UBIQUITIN-PROTEIN LIGASE UHRF-RELATED"/>
    <property type="match status" value="1"/>
</dbReference>
<dbReference type="SUPFAM" id="SSF88697">
    <property type="entry name" value="PUA domain-like"/>
    <property type="match status" value="1"/>
</dbReference>
<proteinExistence type="predicted"/>
<feature type="region of interest" description="Disordered" evidence="3">
    <location>
        <begin position="37"/>
        <end position="98"/>
    </location>
</feature>
<dbReference type="AlphaFoldDB" id="A0AAX4K3E3"/>
<protein>
    <recommendedName>
        <fullName evidence="4">YDG domain-containing protein</fullName>
    </recommendedName>
</protein>
<sequence length="471" mass="52725">MSLSYEEQRVQNIKDNEALLLSLGLGAPTGPKVLKKVVPKKKKDTDIFKPEITSRPARIQKSFTIDDVETPDSVSSADGRRRSTRASARNTPNYSGDTPLWKEDVVIASISGSIKRSRQKDDEDDPESDEEDRWRQRKAQKLGIRTQDPKTFGHIPGVEVGRCWPTRMECSTDAIHAPTVAGISGNAEDGAWSVALSGGYPDDVDLGYAFTYTGCGGRDLKGTKQNPKNLRTAEQTYDQSFDHRYNAALKKSSETRKPVRVIRGFKLTSVYSPVEGYRYDGLYIVEKAWMAKGLTKGLMVCRYAFKRIEGQPDLPVRSMEDEEEAEELQADQTEVKPEQDQQEEVQDILEEKEPDQQDGESAGMGAKNAKDEDNICEGEEGKQQREEEEVLQVQAQNTSTHRSHMTIPADETKEQQSTGTLGKAIRTFRKVLEVVIPTRRKSAGKEHTATPISSVEPVTRRTSLRRSATKR</sequence>
<evidence type="ECO:0000313" key="6">
    <source>
        <dbReference type="Proteomes" id="UP001355207"/>
    </source>
</evidence>
<dbReference type="SMART" id="SM00466">
    <property type="entry name" value="SRA"/>
    <property type="match status" value="1"/>
</dbReference>
<evidence type="ECO:0000256" key="3">
    <source>
        <dbReference type="SAM" id="MobiDB-lite"/>
    </source>
</evidence>
<feature type="region of interest" description="Disordered" evidence="3">
    <location>
        <begin position="112"/>
        <end position="150"/>
    </location>
</feature>
<accession>A0AAX4K3E3</accession>
<gene>
    <name evidence="5" type="ORF">L201_007220</name>
</gene>
<dbReference type="Pfam" id="PF02182">
    <property type="entry name" value="SAD_SRA"/>
    <property type="match status" value="1"/>
</dbReference>
<dbReference type="GO" id="GO:0016567">
    <property type="term" value="P:protein ubiquitination"/>
    <property type="evidence" value="ECO:0007669"/>
    <property type="project" value="TreeGrafter"/>
</dbReference>
<dbReference type="FunFam" id="2.30.280.10:FF:000005">
    <property type="entry name" value="E3 ubiquitin-protein ligase UHRF1"/>
    <property type="match status" value="1"/>
</dbReference>
<dbReference type="InterPro" id="IPR003105">
    <property type="entry name" value="SRA_YDG"/>
</dbReference>